<organism evidence="9 10">
    <name type="scientific">Venturia nashicola</name>
    <dbReference type="NCBI Taxonomy" id="86259"/>
    <lineage>
        <taxon>Eukaryota</taxon>
        <taxon>Fungi</taxon>
        <taxon>Dikarya</taxon>
        <taxon>Ascomycota</taxon>
        <taxon>Pezizomycotina</taxon>
        <taxon>Dothideomycetes</taxon>
        <taxon>Pleosporomycetidae</taxon>
        <taxon>Venturiales</taxon>
        <taxon>Venturiaceae</taxon>
        <taxon>Venturia</taxon>
    </lineage>
</organism>
<feature type="transmembrane region" description="Helical" evidence="6">
    <location>
        <begin position="37"/>
        <end position="56"/>
    </location>
</feature>
<dbReference type="InterPro" id="IPR027379">
    <property type="entry name" value="CLS_N"/>
</dbReference>
<evidence type="ECO:0000313" key="10">
    <source>
        <dbReference type="Proteomes" id="UP000298493"/>
    </source>
</evidence>
<dbReference type="Proteomes" id="UP000298493">
    <property type="component" value="Unassembled WGS sequence"/>
</dbReference>
<dbReference type="EMBL" id="SNSC02000001">
    <property type="protein sequence ID" value="TID27863.1"/>
    <property type="molecule type" value="Genomic_DNA"/>
</dbReference>
<evidence type="ECO:0000256" key="4">
    <source>
        <dbReference type="ARBA" id="ARBA00022989"/>
    </source>
</evidence>
<evidence type="ECO:0000256" key="3">
    <source>
        <dbReference type="ARBA" id="ARBA00022692"/>
    </source>
</evidence>
<evidence type="ECO:0000256" key="7">
    <source>
        <dbReference type="SAM" id="SignalP"/>
    </source>
</evidence>
<dbReference type="GO" id="GO:0005886">
    <property type="term" value="C:plasma membrane"/>
    <property type="evidence" value="ECO:0007669"/>
    <property type="project" value="UniProtKB-SubCell"/>
</dbReference>
<dbReference type="AlphaFoldDB" id="A0A4Z1PFZ3"/>
<evidence type="ECO:0000256" key="1">
    <source>
        <dbReference type="ARBA" id="ARBA00004651"/>
    </source>
</evidence>
<evidence type="ECO:0000256" key="5">
    <source>
        <dbReference type="ARBA" id="ARBA00023136"/>
    </source>
</evidence>
<evidence type="ECO:0000256" key="2">
    <source>
        <dbReference type="ARBA" id="ARBA00022475"/>
    </source>
</evidence>
<reference evidence="9 10" key="1">
    <citation type="submission" date="2019-04" db="EMBL/GenBank/DDBJ databases">
        <title>High contiguity whole genome sequence and gene annotation resource for two Venturia nashicola isolates.</title>
        <authorList>
            <person name="Prokchorchik M."/>
            <person name="Won K."/>
            <person name="Lee Y."/>
            <person name="Choi E.D."/>
            <person name="Segonzac C."/>
            <person name="Sohn K.H."/>
        </authorList>
    </citation>
    <scope>NUCLEOTIDE SEQUENCE [LARGE SCALE GENOMIC DNA]</scope>
    <source>
        <strain evidence="9 10">PRI2</strain>
    </source>
</reference>
<name>A0A4Z1PFZ3_9PEZI</name>
<accession>A0A4Z1PFZ3</accession>
<keyword evidence="10" id="KW-1185">Reference proteome</keyword>
<evidence type="ECO:0000313" key="9">
    <source>
        <dbReference type="EMBL" id="TID27863.1"/>
    </source>
</evidence>
<keyword evidence="7" id="KW-0732">Signal</keyword>
<comment type="subcellular location">
    <subcellularLocation>
        <location evidence="1">Cell membrane</location>
        <topology evidence="1">Multi-pass membrane protein</topology>
    </subcellularLocation>
</comment>
<dbReference type="Pfam" id="PF13396">
    <property type="entry name" value="PLDc_N"/>
    <property type="match status" value="1"/>
</dbReference>
<feature type="transmembrane region" description="Helical" evidence="6">
    <location>
        <begin position="68"/>
        <end position="88"/>
    </location>
</feature>
<feature type="signal peptide" evidence="7">
    <location>
        <begin position="1"/>
        <end position="21"/>
    </location>
</feature>
<protein>
    <submittedName>
        <fullName evidence="9">Cardiolipin synthase protein</fullName>
    </submittedName>
</protein>
<comment type="caution">
    <text evidence="9">The sequence shown here is derived from an EMBL/GenBank/DDBJ whole genome shotgun (WGS) entry which is preliminary data.</text>
</comment>
<dbReference type="OrthoDB" id="5193244at2759"/>
<sequence>MALQKTLAMLLQFLMFALVTAAPITTESHGNSWQYGAGGGVVGFIVLILDIIVFIEVLKSNRPVSHKLLWCVLVFLFPIVGIIIYWLFSNREAHNSGGGYESIA</sequence>
<proteinExistence type="predicted"/>
<keyword evidence="5 6" id="KW-0472">Membrane</keyword>
<gene>
    <name evidence="9" type="ORF">E6O75_ATG00630</name>
</gene>
<evidence type="ECO:0000256" key="6">
    <source>
        <dbReference type="SAM" id="Phobius"/>
    </source>
</evidence>
<feature type="domain" description="Cardiolipin synthase N-terminal" evidence="8">
    <location>
        <begin position="48"/>
        <end position="89"/>
    </location>
</feature>
<evidence type="ECO:0000259" key="8">
    <source>
        <dbReference type="Pfam" id="PF13396"/>
    </source>
</evidence>
<keyword evidence="3 6" id="KW-0812">Transmembrane</keyword>
<keyword evidence="4 6" id="KW-1133">Transmembrane helix</keyword>
<feature type="chain" id="PRO_5021336851" evidence="7">
    <location>
        <begin position="22"/>
        <end position="104"/>
    </location>
</feature>
<keyword evidence="2" id="KW-1003">Cell membrane</keyword>